<dbReference type="EMBL" id="AJVK01025266">
    <property type="status" value="NOT_ANNOTATED_CDS"/>
    <property type="molecule type" value="Genomic_DNA"/>
</dbReference>
<dbReference type="AlphaFoldDB" id="A0A1B0D5I0"/>
<dbReference type="EMBL" id="AJVK01025265">
    <property type="status" value="NOT_ANNOTATED_CDS"/>
    <property type="molecule type" value="Genomic_DNA"/>
</dbReference>
<name>A0A1B0D5I0_PHLPP</name>
<evidence type="ECO:0000313" key="2">
    <source>
        <dbReference type="Proteomes" id="UP000092462"/>
    </source>
</evidence>
<keyword evidence="2" id="KW-1185">Reference proteome</keyword>
<proteinExistence type="predicted"/>
<dbReference type="EnsemblMetazoa" id="PPAI002737-RA">
    <property type="protein sequence ID" value="PPAI002737-PA"/>
    <property type="gene ID" value="PPAI002737"/>
</dbReference>
<accession>A0A1B0D5I0</accession>
<evidence type="ECO:0000313" key="1">
    <source>
        <dbReference type="EnsemblMetazoa" id="PPAI002737-PA"/>
    </source>
</evidence>
<reference evidence="1" key="1">
    <citation type="submission" date="2022-08" db="UniProtKB">
        <authorList>
            <consortium name="EnsemblMetazoa"/>
        </authorList>
    </citation>
    <scope>IDENTIFICATION</scope>
    <source>
        <strain evidence="1">Israel</strain>
    </source>
</reference>
<dbReference type="VEuPathDB" id="VectorBase:PPAPM1_005506"/>
<sequence>MTKNSIKVYSVLFGSLRRMDPKAGVWLVAPSVRNASCSHPRFSANSLWTLVGPMEAIQAFLVLSLAVGIIGANLMVILVINNRRYSPYIHPQVRTTSGNVP</sequence>
<protein>
    <recommendedName>
        <fullName evidence="3">G-protein coupled receptors family 1 profile domain-containing protein</fullName>
    </recommendedName>
</protein>
<organism evidence="1 2">
    <name type="scientific">Phlebotomus papatasi</name>
    <name type="common">Sandfly</name>
    <dbReference type="NCBI Taxonomy" id="29031"/>
    <lineage>
        <taxon>Eukaryota</taxon>
        <taxon>Metazoa</taxon>
        <taxon>Ecdysozoa</taxon>
        <taxon>Arthropoda</taxon>
        <taxon>Hexapoda</taxon>
        <taxon>Insecta</taxon>
        <taxon>Pterygota</taxon>
        <taxon>Neoptera</taxon>
        <taxon>Endopterygota</taxon>
        <taxon>Diptera</taxon>
        <taxon>Nematocera</taxon>
        <taxon>Psychodoidea</taxon>
        <taxon>Psychodidae</taxon>
        <taxon>Phlebotomus</taxon>
        <taxon>Phlebotomus</taxon>
    </lineage>
</organism>
<dbReference type="Proteomes" id="UP000092462">
    <property type="component" value="Unassembled WGS sequence"/>
</dbReference>
<evidence type="ECO:0008006" key="3">
    <source>
        <dbReference type="Google" id="ProtNLM"/>
    </source>
</evidence>
<dbReference type="VEuPathDB" id="VectorBase:PPAI002737"/>